<dbReference type="AlphaFoldDB" id="A0ABD2PC28"/>
<evidence type="ECO:0000313" key="2">
    <source>
        <dbReference type="Proteomes" id="UP001516400"/>
    </source>
</evidence>
<feature type="non-terminal residue" evidence="1">
    <location>
        <position position="92"/>
    </location>
</feature>
<evidence type="ECO:0000313" key="1">
    <source>
        <dbReference type="EMBL" id="KAL3288356.1"/>
    </source>
</evidence>
<dbReference type="Proteomes" id="UP001516400">
    <property type="component" value="Unassembled WGS sequence"/>
</dbReference>
<dbReference type="EMBL" id="JABFTP020000185">
    <property type="protein sequence ID" value="KAL3288356.1"/>
    <property type="molecule type" value="Genomic_DNA"/>
</dbReference>
<protein>
    <submittedName>
        <fullName evidence="1">Uncharacterized protein</fullName>
    </submittedName>
</protein>
<accession>A0ABD2PC28</accession>
<organism evidence="1 2">
    <name type="scientific">Cryptolaemus montrouzieri</name>
    <dbReference type="NCBI Taxonomy" id="559131"/>
    <lineage>
        <taxon>Eukaryota</taxon>
        <taxon>Metazoa</taxon>
        <taxon>Ecdysozoa</taxon>
        <taxon>Arthropoda</taxon>
        <taxon>Hexapoda</taxon>
        <taxon>Insecta</taxon>
        <taxon>Pterygota</taxon>
        <taxon>Neoptera</taxon>
        <taxon>Endopterygota</taxon>
        <taxon>Coleoptera</taxon>
        <taxon>Polyphaga</taxon>
        <taxon>Cucujiformia</taxon>
        <taxon>Coccinelloidea</taxon>
        <taxon>Coccinellidae</taxon>
        <taxon>Scymninae</taxon>
        <taxon>Scymnini</taxon>
        <taxon>Cryptolaemus</taxon>
    </lineage>
</organism>
<keyword evidence="2" id="KW-1185">Reference proteome</keyword>
<proteinExistence type="predicted"/>
<comment type="caution">
    <text evidence="1">The sequence shown here is derived from an EMBL/GenBank/DDBJ whole genome shotgun (WGS) entry which is preliminary data.</text>
</comment>
<name>A0ABD2PC28_9CUCU</name>
<gene>
    <name evidence="1" type="ORF">HHI36_002804</name>
</gene>
<sequence length="92" mass="10686">MWIVDLRTNSFMSSGAVDAKYAHFAGLRILMLLRTGQLTLICPYTFLHFPIKTDHLIQRVSVLVDKRNFVEYVIAELAENELKDKYICLLRP</sequence>
<reference evidence="1 2" key="1">
    <citation type="journal article" date="2021" name="BMC Biol.">
        <title>Horizontally acquired antibacterial genes associated with adaptive radiation of ladybird beetles.</title>
        <authorList>
            <person name="Li H.S."/>
            <person name="Tang X.F."/>
            <person name="Huang Y.H."/>
            <person name="Xu Z.Y."/>
            <person name="Chen M.L."/>
            <person name="Du X.Y."/>
            <person name="Qiu B.Y."/>
            <person name="Chen P.T."/>
            <person name="Zhang W."/>
            <person name="Slipinski A."/>
            <person name="Escalona H.E."/>
            <person name="Waterhouse R.M."/>
            <person name="Zwick A."/>
            <person name="Pang H."/>
        </authorList>
    </citation>
    <scope>NUCLEOTIDE SEQUENCE [LARGE SCALE GENOMIC DNA]</scope>
    <source>
        <strain evidence="1">SYSU2018</strain>
    </source>
</reference>